<dbReference type="Pfam" id="PF11382">
    <property type="entry name" value="MctB"/>
    <property type="match status" value="1"/>
</dbReference>
<dbReference type="EMBL" id="QFOZ01000001">
    <property type="protein sequence ID" value="PZP90007.1"/>
    <property type="molecule type" value="Genomic_DNA"/>
</dbReference>
<reference evidence="1 2" key="1">
    <citation type="submission" date="2017-08" db="EMBL/GenBank/DDBJ databases">
        <title>Infants hospitalized years apart are colonized by the same room-sourced microbial strains.</title>
        <authorList>
            <person name="Brooks B."/>
            <person name="Olm M.R."/>
            <person name="Firek B.A."/>
            <person name="Baker R."/>
            <person name="Thomas B.C."/>
            <person name="Morowitz M.J."/>
            <person name="Banfield J.F."/>
        </authorList>
    </citation>
    <scope>NUCLEOTIDE SEQUENCE [LARGE SCALE GENOMIC DNA]</scope>
    <source>
        <strain evidence="1">S2_006_000_R1_57</strain>
    </source>
</reference>
<sequence>MKKGNGIALTIAAVFAALGIGIITGGTLVSSDNSTSTTATQTEDVVPDVPVRALANRKVLIIATPAANRETIAQIQKQVTSAAGRLTGFITLTPKFAATENDAELSTLVTNALPKGVELPTDRDQNSGRLTGSILGSLSVQADTPTVDAARSTFMDRLAANGFVTPDSFLGEADCAILVSGGANNSSAPNSEDGVRGITIAKIAEGLAQRKVATVVTGATGAEHVNGPLTAAKTFTTKKLAVVGKADKKSGQANIVLRLVELTKTK</sequence>
<protein>
    <recommendedName>
        <fullName evidence="3">Copper transporter</fullName>
    </recommendedName>
</protein>
<proteinExistence type="predicted"/>
<evidence type="ECO:0000313" key="2">
    <source>
        <dbReference type="Proteomes" id="UP000248606"/>
    </source>
</evidence>
<gene>
    <name evidence="1" type="ORF">DI579_02325</name>
</gene>
<dbReference type="GO" id="GO:0055070">
    <property type="term" value="P:copper ion homeostasis"/>
    <property type="evidence" value="ECO:0007669"/>
    <property type="project" value="InterPro"/>
</dbReference>
<dbReference type="Proteomes" id="UP000248606">
    <property type="component" value="Unassembled WGS sequence"/>
</dbReference>
<evidence type="ECO:0000313" key="1">
    <source>
        <dbReference type="EMBL" id="PZP90007.1"/>
    </source>
</evidence>
<dbReference type="GO" id="GO:0016020">
    <property type="term" value="C:membrane"/>
    <property type="evidence" value="ECO:0007669"/>
    <property type="project" value="InterPro"/>
</dbReference>
<comment type="caution">
    <text evidence="1">The sequence shown here is derived from an EMBL/GenBank/DDBJ whole genome shotgun (WGS) entry which is preliminary data.</text>
</comment>
<evidence type="ECO:0008006" key="3">
    <source>
        <dbReference type="Google" id="ProtNLM"/>
    </source>
</evidence>
<organism evidence="1 2">
    <name type="scientific">Lawsonella clevelandensis</name>
    <dbReference type="NCBI Taxonomy" id="1528099"/>
    <lineage>
        <taxon>Bacteria</taxon>
        <taxon>Bacillati</taxon>
        <taxon>Actinomycetota</taxon>
        <taxon>Actinomycetes</taxon>
        <taxon>Mycobacteriales</taxon>
        <taxon>Lawsonellaceae</taxon>
        <taxon>Lawsonella</taxon>
    </lineage>
</organism>
<dbReference type="RefSeq" id="WP_290595198.1">
    <property type="nucleotide sequence ID" value="NZ_JAPJOB010000001.1"/>
</dbReference>
<name>A0A2W5IG98_9ACTN</name>
<dbReference type="AlphaFoldDB" id="A0A2W5IG98"/>
<dbReference type="InterPro" id="IPR021522">
    <property type="entry name" value="MctB"/>
</dbReference>
<accession>A0A2W5IG98</accession>